<dbReference type="Pfam" id="PF14833">
    <property type="entry name" value="NAD_binding_11"/>
    <property type="match status" value="1"/>
</dbReference>
<dbReference type="InterPro" id="IPR013328">
    <property type="entry name" value="6PGD_dom2"/>
</dbReference>
<dbReference type="RefSeq" id="WP_146299578.1">
    <property type="nucleotide sequence ID" value="NZ_CP042301.2"/>
</dbReference>
<dbReference type="PROSITE" id="PS00895">
    <property type="entry name" value="3_HYDROXYISOBUT_DH"/>
    <property type="match status" value="1"/>
</dbReference>
<evidence type="ECO:0000259" key="4">
    <source>
        <dbReference type="Pfam" id="PF03446"/>
    </source>
</evidence>
<dbReference type="GO" id="GO:0016054">
    <property type="term" value="P:organic acid catabolic process"/>
    <property type="evidence" value="ECO:0007669"/>
    <property type="project" value="UniProtKB-ARBA"/>
</dbReference>
<feature type="active site" evidence="3">
    <location>
        <position position="172"/>
    </location>
</feature>
<dbReference type="Gene3D" id="3.40.50.720">
    <property type="entry name" value="NAD(P)-binding Rossmann-like Domain"/>
    <property type="match status" value="1"/>
</dbReference>
<evidence type="ECO:0000313" key="7">
    <source>
        <dbReference type="Proteomes" id="UP000321389"/>
    </source>
</evidence>
<dbReference type="Pfam" id="PF03446">
    <property type="entry name" value="NAD_binding_2"/>
    <property type="match status" value="1"/>
</dbReference>
<dbReference type="EMBL" id="CP042301">
    <property type="protein sequence ID" value="QDZ00933.1"/>
    <property type="molecule type" value="Genomic_DNA"/>
</dbReference>
<dbReference type="InterPro" id="IPR002204">
    <property type="entry name" value="3-OH-isobutyrate_DH-rel_CS"/>
</dbReference>
<feature type="domain" description="6-phosphogluconate dehydrogenase NADP-binding" evidence="4">
    <location>
        <begin position="4"/>
        <end position="158"/>
    </location>
</feature>
<dbReference type="GO" id="GO:0051287">
    <property type="term" value="F:NAD binding"/>
    <property type="evidence" value="ECO:0007669"/>
    <property type="project" value="InterPro"/>
</dbReference>
<dbReference type="OrthoDB" id="9812907at2"/>
<evidence type="ECO:0000259" key="5">
    <source>
        <dbReference type="Pfam" id="PF14833"/>
    </source>
</evidence>
<organism evidence="6 7">
    <name type="scientific">Nitratireductor mangrovi</name>
    <dbReference type="NCBI Taxonomy" id="2599600"/>
    <lineage>
        <taxon>Bacteria</taxon>
        <taxon>Pseudomonadati</taxon>
        <taxon>Pseudomonadota</taxon>
        <taxon>Alphaproteobacteria</taxon>
        <taxon>Hyphomicrobiales</taxon>
        <taxon>Phyllobacteriaceae</taxon>
        <taxon>Nitratireductor</taxon>
    </lineage>
</organism>
<evidence type="ECO:0000256" key="3">
    <source>
        <dbReference type="PIRSR" id="PIRSR000103-1"/>
    </source>
</evidence>
<dbReference type="KEGG" id="niy:FQ775_11380"/>
<dbReference type="GO" id="GO:0050661">
    <property type="term" value="F:NADP binding"/>
    <property type="evidence" value="ECO:0007669"/>
    <property type="project" value="InterPro"/>
</dbReference>
<reference evidence="6" key="1">
    <citation type="submission" date="2020-04" db="EMBL/GenBank/DDBJ databases">
        <title>Nitratireductor sp. nov. isolated from mangrove soil.</title>
        <authorList>
            <person name="Ye Y."/>
        </authorList>
    </citation>
    <scope>NUCLEOTIDE SEQUENCE</scope>
    <source>
        <strain evidence="6">SY7</strain>
    </source>
</reference>
<dbReference type="GO" id="GO:0016491">
    <property type="term" value="F:oxidoreductase activity"/>
    <property type="evidence" value="ECO:0007669"/>
    <property type="project" value="UniProtKB-KW"/>
</dbReference>
<dbReference type="InterPro" id="IPR008927">
    <property type="entry name" value="6-PGluconate_DH-like_C_sf"/>
</dbReference>
<protein>
    <submittedName>
        <fullName evidence="6">NAD(P)-dependent oxidoreductase</fullName>
    </submittedName>
</protein>
<sequence>MPKKVAFLGLGAMGRRMATRLVGAGHELVVWNRTDSAATVLAAAGAAVAASPRDAARGAEIVFSMLRDDEASAAVWDDAQAGALAEMAGDAVAVECSTLSLARVAFLAGRCAEHDVAFIHAPVAGSRPQAEAGNLIFLAGGDMSELDRLRPLLEHMGRVRHAGPAGGGAALKLAVNTLFATQVAAMAEIVAMLEATGCDPESALAILGDMPVASAAANAAAAAMQAGNFTPQFPIELVAKDLAYMHAAAPHAPLAKACRAVFADASARGLGHENLTAIVKLFRAAHT</sequence>
<dbReference type="SUPFAM" id="SSF51735">
    <property type="entry name" value="NAD(P)-binding Rossmann-fold domains"/>
    <property type="match status" value="1"/>
</dbReference>
<feature type="domain" description="3-hydroxyisobutyrate dehydrogenase-like NAD-binding" evidence="5">
    <location>
        <begin position="166"/>
        <end position="281"/>
    </location>
</feature>
<dbReference type="InterPro" id="IPR036291">
    <property type="entry name" value="NAD(P)-bd_dom_sf"/>
</dbReference>
<name>A0A5B8KZD0_9HYPH</name>
<keyword evidence="2" id="KW-0520">NAD</keyword>
<dbReference type="AlphaFoldDB" id="A0A5B8KZD0"/>
<evidence type="ECO:0000256" key="1">
    <source>
        <dbReference type="ARBA" id="ARBA00023002"/>
    </source>
</evidence>
<evidence type="ECO:0000256" key="2">
    <source>
        <dbReference type="ARBA" id="ARBA00023027"/>
    </source>
</evidence>
<dbReference type="InterPro" id="IPR029154">
    <property type="entry name" value="HIBADH-like_NADP-bd"/>
</dbReference>
<gene>
    <name evidence="6" type="ORF">FQ775_11380</name>
</gene>
<dbReference type="Gene3D" id="1.10.1040.10">
    <property type="entry name" value="N-(1-d-carboxylethyl)-l-norvaline Dehydrogenase, domain 2"/>
    <property type="match status" value="1"/>
</dbReference>
<dbReference type="SUPFAM" id="SSF48179">
    <property type="entry name" value="6-phosphogluconate dehydrogenase C-terminal domain-like"/>
    <property type="match status" value="1"/>
</dbReference>
<dbReference type="InterPro" id="IPR015815">
    <property type="entry name" value="HIBADH-related"/>
</dbReference>
<keyword evidence="1" id="KW-0560">Oxidoreductase</keyword>
<dbReference type="InterPro" id="IPR051265">
    <property type="entry name" value="HIBADH-related_NP60_sf"/>
</dbReference>
<dbReference type="InterPro" id="IPR006115">
    <property type="entry name" value="6PGDH_NADP-bd"/>
</dbReference>
<evidence type="ECO:0000313" key="6">
    <source>
        <dbReference type="EMBL" id="QDZ00933.1"/>
    </source>
</evidence>
<accession>A0A5B8KZD0</accession>
<dbReference type="Proteomes" id="UP000321389">
    <property type="component" value="Chromosome"/>
</dbReference>
<dbReference type="PANTHER" id="PTHR43580">
    <property type="entry name" value="OXIDOREDUCTASE GLYR1-RELATED"/>
    <property type="match status" value="1"/>
</dbReference>
<dbReference type="PIRSF" id="PIRSF000103">
    <property type="entry name" value="HIBADH"/>
    <property type="match status" value="1"/>
</dbReference>
<dbReference type="PANTHER" id="PTHR43580:SF2">
    <property type="entry name" value="CYTOKINE-LIKE NUCLEAR FACTOR N-PAC"/>
    <property type="match status" value="1"/>
</dbReference>
<keyword evidence="7" id="KW-1185">Reference proteome</keyword>
<proteinExistence type="predicted"/>